<sequence>MHPGSDKMYKNLKPEYWWIGMKKHIAEYVAKCLTCSKVKAEHQKPSGLLQQLELPVWKWEMITMDFITKLPRTSKMNISIWVIIDRLTKSAHFPPMKETFSMDKLAQLVSLNFLAIREDLRNRARLIWPSWYARGLPDSFAGSPPYSTFLEPERELHERTRDFREHLKALCSTQIPSHVMSTITHATQFHGLEDEDAPGHVSRFARICDTFNLTGVSKDAIYLRLFPFSLSGRASTWLDTLPDNSITTWVDLEAKFFKKYYPPSKGPNPFVPDGSRRALSHGLGAVQRAVEPMYLARSFRLGASGEVL</sequence>
<name>A0ACB9FSK7_9ASTR</name>
<dbReference type="EMBL" id="CM042033">
    <property type="protein sequence ID" value="KAI3773726.1"/>
    <property type="molecule type" value="Genomic_DNA"/>
</dbReference>
<evidence type="ECO:0000313" key="1">
    <source>
        <dbReference type="EMBL" id="KAI3773726.1"/>
    </source>
</evidence>
<proteinExistence type="predicted"/>
<protein>
    <submittedName>
        <fullName evidence="1">Uncharacterized protein</fullName>
    </submittedName>
</protein>
<gene>
    <name evidence="1" type="ORF">L1987_48256</name>
</gene>
<reference evidence="1 2" key="2">
    <citation type="journal article" date="2022" name="Mol. Ecol. Resour.">
        <title>The genomes of chicory, endive, great burdock and yacon provide insights into Asteraceae paleo-polyploidization history and plant inulin production.</title>
        <authorList>
            <person name="Fan W."/>
            <person name="Wang S."/>
            <person name="Wang H."/>
            <person name="Wang A."/>
            <person name="Jiang F."/>
            <person name="Liu H."/>
            <person name="Zhao H."/>
            <person name="Xu D."/>
            <person name="Zhang Y."/>
        </authorList>
    </citation>
    <scope>NUCLEOTIDE SEQUENCE [LARGE SCALE GENOMIC DNA]</scope>
    <source>
        <strain evidence="2">cv. Yunnan</strain>
        <tissue evidence="1">Leaves</tissue>
    </source>
</reference>
<organism evidence="1 2">
    <name type="scientific">Smallanthus sonchifolius</name>
    <dbReference type="NCBI Taxonomy" id="185202"/>
    <lineage>
        <taxon>Eukaryota</taxon>
        <taxon>Viridiplantae</taxon>
        <taxon>Streptophyta</taxon>
        <taxon>Embryophyta</taxon>
        <taxon>Tracheophyta</taxon>
        <taxon>Spermatophyta</taxon>
        <taxon>Magnoliopsida</taxon>
        <taxon>eudicotyledons</taxon>
        <taxon>Gunneridae</taxon>
        <taxon>Pentapetalae</taxon>
        <taxon>asterids</taxon>
        <taxon>campanulids</taxon>
        <taxon>Asterales</taxon>
        <taxon>Asteraceae</taxon>
        <taxon>Asteroideae</taxon>
        <taxon>Heliantheae alliance</taxon>
        <taxon>Millerieae</taxon>
        <taxon>Smallanthus</taxon>
    </lineage>
</organism>
<comment type="caution">
    <text evidence="1">The sequence shown here is derived from an EMBL/GenBank/DDBJ whole genome shotgun (WGS) entry which is preliminary data.</text>
</comment>
<accession>A0ACB9FSK7</accession>
<keyword evidence="2" id="KW-1185">Reference proteome</keyword>
<reference evidence="2" key="1">
    <citation type="journal article" date="2022" name="Mol. Ecol. Resour.">
        <title>The genomes of chicory, endive, great burdock and yacon provide insights into Asteraceae palaeo-polyploidization history and plant inulin production.</title>
        <authorList>
            <person name="Fan W."/>
            <person name="Wang S."/>
            <person name="Wang H."/>
            <person name="Wang A."/>
            <person name="Jiang F."/>
            <person name="Liu H."/>
            <person name="Zhao H."/>
            <person name="Xu D."/>
            <person name="Zhang Y."/>
        </authorList>
    </citation>
    <scope>NUCLEOTIDE SEQUENCE [LARGE SCALE GENOMIC DNA]</scope>
    <source>
        <strain evidence="2">cv. Yunnan</strain>
    </source>
</reference>
<dbReference type="Proteomes" id="UP001056120">
    <property type="component" value="Linkage Group LG16"/>
</dbReference>
<evidence type="ECO:0000313" key="2">
    <source>
        <dbReference type="Proteomes" id="UP001056120"/>
    </source>
</evidence>